<reference evidence="4" key="1">
    <citation type="journal article" date="2016" name="Nat. Genet.">
        <title>The genome sequences of Arachis duranensis and Arachis ipaensis, the diploid ancestors of cultivated peanut.</title>
        <authorList>
            <person name="Bertioli D.J."/>
            <person name="Cannon S.B."/>
            <person name="Froenicke L."/>
            <person name="Huang G."/>
            <person name="Farmer A.D."/>
            <person name="Cannon E.K."/>
            <person name="Liu X."/>
            <person name="Gao D."/>
            <person name="Clevenger J."/>
            <person name="Dash S."/>
            <person name="Ren L."/>
            <person name="Moretzsohn M.C."/>
            <person name="Shirasawa K."/>
            <person name="Huang W."/>
            <person name="Vidigal B."/>
            <person name="Abernathy B."/>
            <person name="Chu Y."/>
            <person name="Niederhuth C.E."/>
            <person name="Umale P."/>
            <person name="Araujo A.C."/>
            <person name="Kozik A."/>
            <person name="Kim K.D."/>
            <person name="Burow M.D."/>
            <person name="Varshney R.K."/>
            <person name="Wang X."/>
            <person name="Zhang X."/>
            <person name="Barkley N."/>
            <person name="Guimaraes P.M."/>
            <person name="Isobe S."/>
            <person name="Guo B."/>
            <person name="Liao B."/>
            <person name="Stalker H.T."/>
            <person name="Schmitz R.J."/>
            <person name="Scheffler B.E."/>
            <person name="Leal-Bertioli S.C."/>
            <person name="Xun X."/>
            <person name="Jackson S.A."/>
            <person name="Michelmore R."/>
            <person name="Ozias-Akins P."/>
        </authorList>
    </citation>
    <scope>NUCLEOTIDE SEQUENCE [LARGE SCALE GENOMIC DNA]</scope>
    <source>
        <strain evidence="4">cv. V14167</strain>
    </source>
</reference>
<dbReference type="PANTHER" id="PTHR10492">
    <property type="match status" value="1"/>
</dbReference>
<comment type="similarity">
    <text evidence="1">Belongs to the helicase family.</text>
</comment>
<dbReference type="InterPro" id="IPR010285">
    <property type="entry name" value="DNA_helicase_pif1-like_DEAD"/>
</dbReference>
<dbReference type="GO" id="GO:0043139">
    <property type="term" value="F:5'-3' DNA helicase activity"/>
    <property type="evidence" value="ECO:0007669"/>
    <property type="project" value="UniProtKB-EC"/>
</dbReference>
<keyword evidence="1" id="KW-0227">DNA damage</keyword>
<dbReference type="EC" id="5.6.2.3" evidence="1"/>
<feature type="domain" description="DNA helicase Pif1-like DEAD-box helicase" evidence="2">
    <location>
        <begin position="6"/>
        <end position="93"/>
    </location>
</feature>
<evidence type="ECO:0000259" key="2">
    <source>
        <dbReference type="Pfam" id="PF05970"/>
    </source>
</evidence>
<dbReference type="GeneID" id="110281456"/>
<evidence type="ECO:0000313" key="5">
    <source>
        <dbReference type="RefSeq" id="XP_020999382.2"/>
    </source>
</evidence>
<dbReference type="AlphaFoldDB" id="A0A6P5NNS1"/>
<dbReference type="GO" id="GO:0006310">
    <property type="term" value="P:DNA recombination"/>
    <property type="evidence" value="ECO:0007669"/>
    <property type="project" value="UniProtKB-KW"/>
</dbReference>
<reference evidence="5" key="2">
    <citation type="submission" date="2025-08" db="UniProtKB">
        <authorList>
            <consortium name="RefSeq"/>
        </authorList>
    </citation>
    <scope>IDENTIFICATION</scope>
    <source>
        <tissue evidence="5">Whole plant</tissue>
    </source>
</reference>
<dbReference type="Pfam" id="PF05970">
    <property type="entry name" value="PIF1"/>
    <property type="match status" value="1"/>
</dbReference>
<feature type="domain" description="DNA helicase Pif1-like 2B" evidence="3">
    <location>
        <begin position="163"/>
        <end position="207"/>
    </location>
</feature>
<keyword evidence="1" id="KW-0233">DNA recombination</keyword>
<dbReference type="GO" id="GO:0016787">
    <property type="term" value="F:hydrolase activity"/>
    <property type="evidence" value="ECO:0007669"/>
    <property type="project" value="UniProtKB-KW"/>
</dbReference>
<dbReference type="InterPro" id="IPR027417">
    <property type="entry name" value="P-loop_NTPase"/>
</dbReference>
<dbReference type="KEGG" id="adu:110281456"/>
<dbReference type="Pfam" id="PF21530">
    <property type="entry name" value="Pif1_2B_dom"/>
    <property type="match status" value="1"/>
</dbReference>
<dbReference type="PANTHER" id="PTHR10492:SF74">
    <property type="entry name" value="ATP-DEPENDENT DNA HELICASE"/>
    <property type="match status" value="1"/>
</dbReference>
<comment type="catalytic activity">
    <reaction evidence="1">
        <text>ATP + H2O = ADP + phosphate + H(+)</text>
        <dbReference type="Rhea" id="RHEA:13065"/>
        <dbReference type="ChEBI" id="CHEBI:15377"/>
        <dbReference type="ChEBI" id="CHEBI:15378"/>
        <dbReference type="ChEBI" id="CHEBI:30616"/>
        <dbReference type="ChEBI" id="CHEBI:43474"/>
        <dbReference type="ChEBI" id="CHEBI:456216"/>
        <dbReference type="EC" id="5.6.2.3"/>
    </reaction>
</comment>
<dbReference type="GO" id="GO:0000723">
    <property type="term" value="P:telomere maintenance"/>
    <property type="evidence" value="ECO:0007669"/>
    <property type="project" value="InterPro"/>
</dbReference>
<dbReference type="GO" id="GO:0005524">
    <property type="term" value="F:ATP binding"/>
    <property type="evidence" value="ECO:0007669"/>
    <property type="project" value="UniProtKB-KW"/>
</dbReference>
<keyword evidence="1" id="KW-0067">ATP-binding</keyword>
<dbReference type="Proteomes" id="UP000515211">
    <property type="component" value="Chromosome 5"/>
</dbReference>
<keyword evidence="1" id="KW-0234">DNA repair</keyword>
<comment type="cofactor">
    <cofactor evidence="1">
        <name>Mg(2+)</name>
        <dbReference type="ChEBI" id="CHEBI:18420"/>
    </cofactor>
</comment>
<protein>
    <recommendedName>
        <fullName evidence="1">ATP-dependent DNA helicase</fullName>
        <ecNumber evidence="1">5.6.2.3</ecNumber>
    </recommendedName>
</protein>
<evidence type="ECO:0000259" key="3">
    <source>
        <dbReference type="Pfam" id="PF21530"/>
    </source>
</evidence>
<evidence type="ECO:0000313" key="4">
    <source>
        <dbReference type="Proteomes" id="UP000515211"/>
    </source>
</evidence>
<proteinExistence type="inferred from homology"/>
<name>A0A6P5NNS1_ARADU</name>
<gene>
    <name evidence="5" type="primary">LOC110281456</name>
</gene>
<dbReference type="SUPFAM" id="SSF52540">
    <property type="entry name" value="P-loop containing nucleoside triphosphate hydrolases"/>
    <property type="match status" value="1"/>
</dbReference>
<dbReference type="GO" id="GO:0006281">
    <property type="term" value="P:DNA repair"/>
    <property type="evidence" value="ECO:0007669"/>
    <property type="project" value="UniProtKB-KW"/>
</dbReference>
<keyword evidence="1" id="KW-0347">Helicase</keyword>
<keyword evidence="1" id="KW-0378">Hydrolase</keyword>
<evidence type="ECO:0000256" key="1">
    <source>
        <dbReference type="RuleBase" id="RU363044"/>
    </source>
</evidence>
<organism evidence="4 5">
    <name type="scientific">Arachis duranensis</name>
    <name type="common">Wild peanut</name>
    <dbReference type="NCBI Taxonomy" id="130453"/>
    <lineage>
        <taxon>Eukaryota</taxon>
        <taxon>Viridiplantae</taxon>
        <taxon>Streptophyta</taxon>
        <taxon>Embryophyta</taxon>
        <taxon>Tracheophyta</taxon>
        <taxon>Spermatophyta</taxon>
        <taxon>Magnoliopsida</taxon>
        <taxon>eudicotyledons</taxon>
        <taxon>Gunneridae</taxon>
        <taxon>Pentapetalae</taxon>
        <taxon>rosids</taxon>
        <taxon>fabids</taxon>
        <taxon>Fabales</taxon>
        <taxon>Fabaceae</taxon>
        <taxon>Papilionoideae</taxon>
        <taxon>50 kb inversion clade</taxon>
        <taxon>dalbergioids sensu lato</taxon>
        <taxon>Dalbergieae</taxon>
        <taxon>Pterocarpus clade</taxon>
        <taxon>Arachis</taxon>
    </lineage>
</organism>
<dbReference type="InterPro" id="IPR049163">
    <property type="entry name" value="Pif1-like_2B_dom"/>
</dbReference>
<sequence length="252" mass="28111">MSVTDQHKTHQTFGGKIVVLRGDFRQILPVIPKGSRHDILASAINSSHLWLFCKVLKLHTNIRLLMSSSNQDDGEMKIFANWILDVGNGNIGSVVGDELEVKIPNDLLITTTDDPLSHLVDFAYPNLLQNILDYRDGKRVFEPDTTCQADENEDVKQEWFTPEFLNDIKCSGLLNHKLTLKPGVAVMLLRNIDQTSGLCNGTRLIVNILDSNVIGAAVVTGRNIGNKVYIPRMNLILQIQDCHLSSNGDNFH</sequence>
<keyword evidence="4" id="KW-1185">Reference proteome</keyword>
<keyword evidence="1" id="KW-0547">Nucleotide-binding</keyword>
<dbReference type="RefSeq" id="XP_020999382.2">
    <property type="nucleotide sequence ID" value="XM_021143723.2"/>
</dbReference>
<accession>A0A6P5NNS1</accession>